<feature type="domain" description="Protein ENHANCED DISEASE RESISTANCE 2 C-terminal" evidence="2">
    <location>
        <begin position="141"/>
        <end position="404"/>
    </location>
</feature>
<organism evidence="3 4">
    <name type="scientific">Effrenium voratum</name>
    <dbReference type="NCBI Taxonomy" id="2562239"/>
    <lineage>
        <taxon>Eukaryota</taxon>
        <taxon>Sar</taxon>
        <taxon>Alveolata</taxon>
        <taxon>Dinophyceae</taxon>
        <taxon>Suessiales</taxon>
        <taxon>Symbiodiniaceae</taxon>
        <taxon>Effrenium</taxon>
    </lineage>
</organism>
<dbReference type="PANTHER" id="PTHR31558:SF35">
    <property type="entry name" value="PROTEIN ENHANCED DISEASE RESISTANCE 2 C-TERMINAL DOMAIN-CONTAINING PROTEIN"/>
    <property type="match status" value="1"/>
</dbReference>
<sequence>MGAQPCVCVVKVDLDCPPYGDRWSCCGSDAFYRDTFLESEVDAEASISSKVWEQARLKTIKGEVFLDYTKVSAALAASALKRRFSGNLPEPLALDLSPPTPSSPSNYNRTFSDWTKDSSWVGKTMKEWTKEGPPPNHRPTWKKGDGAGLQVRCGPDYHNKRRHMETKKGHLYHTLTVDSIRSAEPLHSIVGSVVDGVPPKSPDSIWTSECPLPRVLCINVMLPHYNPKNPWAAETGGCSYVAFFEISNETVTQVQSDSPPASVRMFLRFYEGPAGPPGCSLDHPDRNAGRRRDISKRKDMDPGLLRAAGWCLNQGELGVPEFLHQFNGKSFVISESGYVIKDPQGEWLEVGFDVRKFPFLFVDVLYNFRDFVPKAKCHYGFTVQAVDDEDLPEGIICDVYMSGINIVDDPFEVEALE</sequence>
<evidence type="ECO:0000256" key="1">
    <source>
        <dbReference type="SAM" id="MobiDB-lite"/>
    </source>
</evidence>
<proteinExistence type="predicted"/>
<dbReference type="Proteomes" id="UP001178507">
    <property type="component" value="Unassembled WGS sequence"/>
</dbReference>
<evidence type="ECO:0000313" key="3">
    <source>
        <dbReference type="EMBL" id="CAJ1374529.1"/>
    </source>
</evidence>
<dbReference type="AlphaFoldDB" id="A0AA36HU68"/>
<feature type="region of interest" description="Disordered" evidence="1">
    <location>
        <begin position="126"/>
        <end position="150"/>
    </location>
</feature>
<evidence type="ECO:0000313" key="4">
    <source>
        <dbReference type="Proteomes" id="UP001178507"/>
    </source>
</evidence>
<dbReference type="EMBL" id="CAUJNA010000258">
    <property type="protein sequence ID" value="CAJ1374529.1"/>
    <property type="molecule type" value="Genomic_DNA"/>
</dbReference>
<comment type="caution">
    <text evidence="3">The sequence shown here is derived from an EMBL/GenBank/DDBJ whole genome shotgun (WGS) entry which is preliminary data.</text>
</comment>
<protein>
    <recommendedName>
        <fullName evidence="2">Protein ENHANCED DISEASE RESISTANCE 2 C-terminal domain-containing protein</fullName>
    </recommendedName>
</protein>
<reference evidence="3" key="1">
    <citation type="submission" date="2023-08" db="EMBL/GenBank/DDBJ databases">
        <authorList>
            <person name="Chen Y."/>
            <person name="Shah S."/>
            <person name="Dougan E. K."/>
            <person name="Thang M."/>
            <person name="Chan C."/>
        </authorList>
    </citation>
    <scope>NUCLEOTIDE SEQUENCE</scope>
</reference>
<name>A0AA36HU68_9DINO</name>
<dbReference type="InterPro" id="IPR009769">
    <property type="entry name" value="EDR2_C"/>
</dbReference>
<keyword evidence="4" id="KW-1185">Reference proteome</keyword>
<dbReference type="Pfam" id="PF07059">
    <property type="entry name" value="EDR2_C"/>
    <property type="match status" value="1"/>
</dbReference>
<gene>
    <name evidence="3" type="ORF">EVOR1521_LOCUS4060</name>
</gene>
<evidence type="ECO:0000259" key="2">
    <source>
        <dbReference type="Pfam" id="PF07059"/>
    </source>
</evidence>
<dbReference type="PANTHER" id="PTHR31558">
    <property type="entry name" value="CW14 PROTEIN"/>
    <property type="match status" value="1"/>
</dbReference>
<accession>A0AA36HU68</accession>